<comment type="caution">
    <text evidence="1">The sequence shown here is derived from an EMBL/GenBank/DDBJ whole genome shotgun (WGS) entry which is preliminary data.</text>
</comment>
<gene>
    <name evidence="1" type="ORF">CO172_02260</name>
</gene>
<accession>A0A2M7XHI4</accession>
<dbReference type="Proteomes" id="UP000229749">
    <property type="component" value="Unassembled WGS sequence"/>
</dbReference>
<name>A0A2M7XHI4_9BACT</name>
<evidence type="ECO:0000313" key="2">
    <source>
        <dbReference type="Proteomes" id="UP000229749"/>
    </source>
</evidence>
<dbReference type="EMBL" id="PFWS01000033">
    <property type="protein sequence ID" value="PJA47309.1"/>
    <property type="molecule type" value="Genomic_DNA"/>
</dbReference>
<sequence length="216" mass="25238">MEFCNSCFECENCFGCFGLRHKKFCILNKQYTEDEYWQKVDQLKCAMLDRGEYGDFPPMYHSTQYWSGSGASIIYGATQEECQKFGCANFAPGDDGAEGPEIDLSKIELIQTIPDRLDETNIGSLSGKPFRDEIFNRRFGYLKSELAFYQKMKIAPPRQHPTRRIQELYAEMNLAVCEEQYCQKCKKEIMVAKNKNYTERIVYCRDCYFQFLEQNG</sequence>
<organism evidence="1 2">
    <name type="scientific">Candidatus Uhrbacteria bacterium CG_4_9_14_3_um_filter_36_7</name>
    <dbReference type="NCBI Taxonomy" id="1975033"/>
    <lineage>
        <taxon>Bacteria</taxon>
        <taxon>Candidatus Uhriibacteriota</taxon>
    </lineage>
</organism>
<proteinExistence type="predicted"/>
<dbReference type="AlphaFoldDB" id="A0A2M7XHI4"/>
<reference evidence="2" key="1">
    <citation type="submission" date="2017-09" db="EMBL/GenBank/DDBJ databases">
        <title>Depth-based differentiation of microbial function through sediment-hosted aquifers and enrichment of novel symbionts in the deep terrestrial subsurface.</title>
        <authorList>
            <person name="Probst A.J."/>
            <person name="Ladd B."/>
            <person name="Jarett J.K."/>
            <person name="Geller-Mcgrath D.E."/>
            <person name="Sieber C.M.K."/>
            <person name="Emerson J.B."/>
            <person name="Anantharaman K."/>
            <person name="Thomas B.C."/>
            <person name="Malmstrom R."/>
            <person name="Stieglmeier M."/>
            <person name="Klingl A."/>
            <person name="Woyke T."/>
            <person name="Ryan C.M."/>
            <person name="Banfield J.F."/>
        </authorList>
    </citation>
    <scope>NUCLEOTIDE SEQUENCE [LARGE SCALE GENOMIC DNA]</scope>
</reference>
<evidence type="ECO:0000313" key="1">
    <source>
        <dbReference type="EMBL" id="PJA47309.1"/>
    </source>
</evidence>
<protein>
    <submittedName>
        <fullName evidence="1">Uncharacterized protein</fullName>
    </submittedName>
</protein>